<keyword evidence="7" id="KW-1185">Reference proteome</keyword>
<gene>
    <name evidence="6" type="ORF">HEK616_74930</name>
</gene>
<dbReference type="CDD" id="cd02440">
    <property type="entry name" value="AdoMet_MTases"/>
    <property type="match status" value="1"/>
</dbReference>
<comment type="similarity">
    <text evidence="2 4">Belongs to the Nudix hydrolase family.</text>
</comment>
<dbReference type="SUPFAM" id="SSF53335">
    <property type="entry name" value="S-adenosyl-L-methionine-dependent methyltransferases"/>
    <property type="match status" value="1"/>
</dbReference>
<evidence type="ECO:0000313" key="6">
    <source>
        <dbReference type="EMBL" id="BDM74006.1"/>
    </source>
</evidence>
<evidence type="ECO:0000259" key="5">
    <source>
        <dbReference type="PROSITE" id="PS51462"/>
    </source>
</evidence>
<dbReference type="InterPro" id="IPR020084">
    <property type="entry name" value="NUDIX_hydrolase_CS"/>
</dbReference>
<dbReference type="Proteomes" id="UP001059597">
    <property type="component" value="Plasmid SNP1"/>
</dbReference>
<dbReference type="SUPFAM" id="SSF55811">
    <property type="entry name" value="Nudix"/>
    <property type="match status" value="1"/>
</dbReference>
<dbReference type="Gene3D" id="3.40.50.150">
    <property type="entry name" value="Vaccinia Virus protein VP39"/>
    <property type="match status" value="1"/>
</dbReference>
<dbReference type="Pfam" id="PF00293">
    <property type="entry name" value="NUDIX"/>
    <property type="match status" value="1"/>
</dbReference>
<dbReference type="PROSITE" id="PS00893">
    <property type="entry name" value="NUDIX_BOX"/>
    <property type="match status" value="1"/>
</dbReference>
<keyword evidence="6" id="KW-0614">Plasmid</keyword>
<dbReference type="PANTHER" id="PTHR43046">
    <property type="entry name" value="GDP-MANNOSE MANNOSYL HYDROLASE"/>
    <property type="match status" value="1"/>
</dbReference>
<dbReference type="InterPro" id="IPR000086">
    <property type="entry name" value="NUDIX_hydrolase_dom"/>
</dbReference>
<dbReference type="RefSeq" id="WP_315975508.1">
    <property type="nucleotide sequence ID" value="NZ_AP026074.1"/>
</dbReference>
<name>A0ABM8A6A4_STRNI</name>
<geneLocation type="plasmid" evidence="6 7">
    <name>SNP1</name>
</geneLocation>
<reference evidence="6" key="1">
    <citation type="submission" date="2022-06" db="EMBL/GenBank/DDBJ databases">
        <title>Complete genome sequence of Streptomyces nigrescens HEK616.</title>
        <authorList>
            <person name="Asamizu S."/>
            <person name="Onaka H."/>
        </authorList>
    </citation>
    <scope>NUCLEOTIDE SEQUENCE</scope>
    <source>
        <strain evidence="6">HEK616</strain>
        <plasmid evidence="6">SNP1</plasmid>
    </source>
</reference>
<evidence type="ECO:0000256" key="3">
    <source>
        <dbReference type="ARBA" id="ARBA00022801"/>
    </source>
</evidence>
<dbReference type="InterPro" id="IPR015797">
    <property type="entry name" value="NUDIX_hydrolase-like_dom_sf"/>
</dbReference>
<dbReference type="Pfam" id="PF13489">
    <property type="entry name" value="Methyltransf_23"/>
    <property type="match status" value="1"/>
</dbReference>
<dbReference type="InterPro" id="IPR029063">
    <property type="entry name" value="SAM-dependent_MTases_sf"/>
</dbReference>
<keyword evidence="3 4" id="KW-0378">Hydrolase</keyword>
<dbReference type="PANTHER" id="PTHR43046:SF14">
    <property type="entry name" value="MUTT_NUDIX FAMILY PROTEIN"/>
    <property type="match status" value="1"/>
</dbReference>
<dbReference type="CDD" id="cd04678">
    <property type="entry name" value="NUDIX_MTH2_Nudt15"/>
    <property type="match status" value="1"/>
</dbReference>
<evidence type="ECO:0000256" key="2">
    <source>
        <dbReference type="ARBA" id="ARBA00005582"/>
    </source>
</evidence>
<proteinExistence type="inferred from homology"/>
<protein>
    <recommendedName>
        <fullName evidence="5">Nudix hydrolase domain-containing protein</fullName>
    </recommendedName>
</protein>
<dbReference type="PRINTS" id="PR00502">
    <property type="entry name" value="NUDIXFAMILY"/>
</dbReference>
<evidence type="ECO:0000256" key="4">
    <source>
        <dbReference type="RuleBase" id="RU003476"/>
    </source>
</evidence>
<dbReference type="EMBL" id="AP026074">
    <property type="protein sequence ID" value="BDM74006.1"/>
    <property type="molecule type" value="Genomic_DNA"/>
</dbReference>
<feature type="domain" description="Nudix hydrolase" evidence="5">
    <location>
        <begin position="209"/>
        <end position="341"/>
    </location>
</feature>
<dbReference type="Gene3D" id="3.90.79.10">
    <property type="entry name" value="Nucleoside Triphosphate Pyrophosphohydrolase"/>
    <property type="match status" value="1"/>
</dbReference>
<dbReference type="PROSITE" id="PS51462">
    <property type="entry name" value="NUDIX"/>
    <property type="match status" value="1"/>
</dbReference>
<organism evidence="6 7">
    <name type="scientific">Streptomyces nigrescens</name>
    <dbReference type="NCBI Taxonomy" id="1920"/>
    <lineage>
        <taxon>Bacteria</taxon>
        <taxon>Bacillati</taxon>
        <taxon>Actinomycetota</taxon>
        <taxon>Actinomycetes</taxon>
        <taxon>Kitasatosporales</taxon>
        <taxon>Streptomycetaceae</taxon>
        <taxon>Streptomyces</taxon>
    </lineage>
</organism>
<evidence type="ECO:0000256" key="1">
    <source>
        <dbReference type="ARBA" id="ARBA00001946"/>
    </source>
</evidence>
<accession>A0ABM8A6A4</accession>
<sequence length="354" mass="38218">MGHIAREEWDAHYGDGKSFRPLGDTERALLHALVPAPDGGGRALDVGCGQGELARHLAADGYEVDAVDHAPAALRFAAAAQPPAPDRTPASAGVRFVRCDIENDALDDLRAAYDLITLRLSLAFLRDRTRVLNRLRERLRPGGALAVITPLADSVPDDRREIVLDEAEIALLTAGWRSVERRDAEGLVVLVLRTPVCEPVAYGNKGRPSPHALTGAGVVVTDAAGRVLLGHSVRGRWELPGGKNDADESFTEAAVRELAEETGLRAEPGDARLLAILMDSTHGIPRLTAAVRVTAFTGEPVVREPQLIRRWEWHEVHDLPALASGLFTPSAHVLDTVWPGLLPDLPPVHRHPVV</sequence>
<dbReference type="InterPro" id="IPR020476">
    <property type="entry name" value="Nudix_hydrolase"/>
</dbReference>
<evidence type="ECO:0000313" key="7">
    <source>
        <dbReference type="Proteomes" id="UP001059597"/>
    </source>
</evidence>
<comment type="cofactor">
    <cofactor evidence="1">
        <name>Mg(2+)</name>
        <dbReference type="ChEBI" id="CHEBI:18420"/>
    </cofactor>
</comment>